<keyword evidence="1 5" id="KW-1003">Cell membrane</keyword>
<dbReference type="GO" id="GO:0005886">
    <property type="term" value="C:plasma membrane"/>
    <property type="evidence" value="ECO:0007669"/>
    <property type="project" value="UniProtKB-SubCell"/>
</dbReference>
<feature type="transmembrane region" description="Helical" evidence="5">
    <location>
        <begin position="67"/>
        <end position="85"/>
    </location>
</feature>
<proteinExistence type="inferred from homology"/>
<dbReference type="NCBIfam" id="NF001323">
    <property type="entry name" value="PRK00259.1-1"/>
    <property type="match status" value="1"/>
</dbReference>
<sequence>MNPWIKIALEIGPLAVFFGTFQWLKGAPLEIGGVLYQPVVVATIAFIPAILASLATSWAMTRQLPRMAVVTAIVVVIFGGLTVALNDDTFIKMKPTIVNGLFAVGLGVGLLQGRSYLKYLMGETMPLDDAGWMIFTKRWALFFVFLALLNEAIWRTQSTEFWVNFKTFGNLPLTLAFIASQWPMLRRHGLGEEK</sequence>
<evidence type="ECO:0000256" key="1">
    <source>
        <dbReference type="ARBA" id="ARBA00022475"/>
    </source>
</evidence>
<dbReference type="AlphaFoldDB" id="A0A1H4FAP6"/>
<dbReference type="STRING" id="89524.SAMN05444370_12030"/>
<evidence type="ECO:0000313" key="6">
    <source>
        <dbReference type="EMBL" id="SEA94365.1"/>
    </source>
</evidence>
<comment type="similarity">
    <text evidence="5">Belongs to the YciB family.</text>
</comment>
<keyword evidence="3 5" id="KW-1133">Transmembrane helix</keyword>
<gene>
    <name evidence="5" type="primary">yciB</name>
    <name evidence="6" type="ORF">SAMN05444370_12030</name>
</gene>
<name>A0A1H4FAP6_9RHOB</name>
<comment type="subcellular location">
    <subcellularLocation>
        <location evidence="5">Cell inner membrane</location>
        <topology evidence="5">Multi-pass membrane protein</topology>
    </subcellularLocation>
</comment>
<organism evidence="6 7">
    <name type="scientific">Rubrimonas cliftonensis</name>
    <dbReference type="NCBI Taxonomy" id="89524"/>
    <lineage>
        <taxon>Bacteria</taxon>
        <taxon>Pseudomonadati</taxon>
        <taxon>Pseudomonadota</taxon>
        <taxon>Alphaproteobacteria</taxon>
        <taxon>Rhodobacterales</taxon>
        <taxon>Paracoccaceae</taxon>
        <taxon>Rubrimonas</taxon>
    </lineage>
</organism>
<dbReference type="OrthoDB" id="9788219at2"/>
<feature type="transmembrane region" description="Helical" evidence="5">
    <location>
        <begin position="36"/>
        <end position="55"/>
    </location>
</feature>
<dbReference type="PANTHER" id="PTHR36917:SF1">
    <property type="entry name" value="INNER MEMBRANE-SPANNING PROTEIN YCIB"/>
    <property type="match status" value="1"/>
</dbReference>
<dbReference type="PANTHER" id="PTHR36917">
    <property type="entry name" value="INTRACELLULAR SEPTATION PROTEIN A-RELATED"/>
    <property type="match status" value="1"/>
</dbReference>
<feature type="transmembrane region" description="Helical" evidence="5">
    <location>
        <begin position="97"/>
        <end position="117"/>
    </location>
</feature>
<feature type="transmembrane region" description="Helical" evidence="5">
    <location>
        <begin position="7"/>
        <end position="24"/>
    </location>
</feature>
<evidence type="ECO:0000256" key="3">
    <source>
        <dbReference type="ARBA" id="ARBA00022989"/>
    </source>
</evidence>
<keyword evidence="7" id="KW-1185">Reference proteome</keyword>
<dbReference type="HAMAP" id="MF_00189">
    <property type="entry name" value="YciB"/>
    <property type="match status" value="1"/>
</dbReference>
<reference evidence="6 7" key="1">
    <citation type="submission" date="2016-10" db="EMBL/GenBank/DDBJ databases">
        <authorList>
            <person name="de Groot N.N."/>
        </authorList>
    </citation>
    <scope>NUCLEOTIDE SEQUENCE [LARGE SCALE GENOMIC DNA]</scope>
    <source>
        <strain evidence="6 7">DSM 15345</strain>
    </source>
</reference>
<dbReference type="RefSeq" id="WP_093255829.1">
    <property type="nucleotide sequence ID" value="NZ_FNQM01000020.1"/>
</dbReference>
<dbReference type="Pfam" id="PF04279">
    <property type="entry name" value="IspA"/>
    <property type="match status" value="1"/>
</dbReference>
<accession>A0A1H4FAP6</accession>
<keyword evidence="4 5" id="KW-0472">Membrane</keyword>
<evidence type="ECO:0000256" key="4">
    <source>
        <dbReference type="ARBA" id="ARBA00023136"/>
    </source>
</evidence>
<comment type="caution">
    <text evidence="5">Lacks conserved residue(s) required for the propagation of feature annotation.</text>
</comment>
<evidence type="ECO:0000256" key="2">
    <source>
        <dbReference type="ARBA" id="ARBA00022692"/>
    </source>
</evidence>
<evidence type="ECO:0000313" key="7">
    <source>
        <dbReference type="Proteomes" id="UP000198703"/>
    </source>
</evidence>
<protein>
    <recommendedName>
        <fullName evidence="5">Inner membrane-spanning protein YciB</fullName>
    </recommendedName>
</protein>
<keyword evidence="2 5" id="KW-0812">Transmembrane</keyword>
<evidence type="ECO:0000256" key="5">
    <source>
        <dbReference type="HAMAP-Rule" id="MF_00189"/>
    </source>
</evidence>
<dbReference type="EMBL" id="FNQM01000020">
    <property type="protein sequence ID" value="SEA94365.1"/>
    <property type="molecule type" value="Genomic_DNA"/>
</dbReference>
<dbReference type="InterPro" id="IPR006008">
    <property type="entry name" value="YciB"/>
</dbReference>
<keyword evidence="5" id="KW-0997">Cell inner membrane</keyword>
<dbReference type="Proteomes" id="UP000198703">
    <property type="component" value="Unassembled WGS sequence"/>
</dbReference>
<comment type="function">
    <text evidence="5">Plays a role in cell envelope biogenesis, maintenance of cell envelope integrity and membrane homeostasis.</text>
</comment>